<keyword evidence="3" id="KW-1185">Reference proteome</keyword>
<reference evidence="2" key="1">
    <citation type="submission" date="2022-03" db="EMBL/GenBank/DDBJ databases">
        <authorList>
            <person name="Alioto T."/>
            <person name="Alioto T."/>
            <person name="Gomez Garrido J."/>
        </authorList>
    </citation>
    <scope>NUCLEOTIDE SEQUENCE</scope>
</reference>
<evidence type="ECO:0000256" key="1">
    <source>
        <dbReference type="SAM" id="MobiDB-lite"/>
    </source>
</evidence>
<dbReference type="Proteomes" id="UP001295444">
    <property type="component" value="Chromosome 11"/>
</dbReference>
<feature type="non-terminal residue" evidence="2">
    <location>
        <position position="75"/>
    </location>
</feature>
<gene>
    <name evidence="2" type="ORF">PECUL_23A005524</name>
</gene>
<evidence type="ECO:0000313" key="2">
    <source>
        <dbReference type="EMBL" id="CAH2321256.1"/>
    </source>
</evidence>
<dbReference type="EMBL" id="OW240922">
    <property type="protein sequence ID" value="CAH2321256.1"/>
    <property type="molecule type" value="Genomic_DNA"/>
</dbReference>
<proteinExistence type="predicted"/>
<feature type="region of interest" description="Disordered" evidence="1">
    <location>
        <begin position="1"/>
        <end position="75"/>
    </location>
</feature>
<feature type="non-terminal residue" evidence="2">
    <location>
        <position position="1"/>
    </location>
</feature>
<feature type="compositionally biased region" description="Basic and acidic residues" evidence="1">
    <location>
        <begin position="44"/>
        <end position="56"/>
    </location>
</feature>
<feature type="compositionally biased region" description="Basic and acidic residues" evidence="1">
    <location>
        <begin position="7"/>
        <end position="16"/>
    </location>
</feature>
<sequence>GRPQGTKHADRREQHAEPYAPTRPDRPRPPADTEFVAAWCRSHLRPEPGESPHTDSTRPPTLINCTHADVLNPAR</sequence>
<accession>A0AAD1T909</accession>
<protein>
    <submittedName>
        <fullName evidence="2">Uncharacterized protein</fullName>
    </submittedName>
</protein>
<dbReference type="AlphaFoldDB" id="A0AAD1T909"/>
<name>A0AAD1T909_PELCU</name>
<evidence type="ECO:0000313" key="3">
    <source>
        <dbReference type="Proteomes" id="UP001295444"/>
    </source>
</evidence>
<organism evidence="2 3">
    <name type="scientific">Pelobates cultripes</name>
    <name type="common">Western spadefoot toad</name>
    <dbReference type="NCBI Taxonomy" id="61616"/>
    <lineage>
        <taxon>Eukaryota</taxon>
        <taxon>Metazoa</taxon>
        <taxon>Chordata</taxon>
        <taxon>Craniata</taxon>
        <taxon>Vertebrata</taxon>
        <taxon>Euteleostomi</taxon>
        <taxon>Amphibia</taxon>
        <taxon>Batrachia</taxon>
        <taxon>Anura</taxon>
        <taxon>Pelobatoidea</taxon>
        <taxon>Pelobatidae</taxon>
        <taxon>Pelobates</taxon>
    </lineage>
</organism>